<proteinExistence type="predicted"/>
<protein>
    <submittedName>
        <fullName evidence="1">Uncharacterized protein</fullName>
    </submittedName>
</protein>
<evidence type="ECO:0000313" key="1">
    <source>
        <dbReference type="EMBL" id="BFD47252.1"/>
    </source>
</evidence>
<organism evidence="1">
    <name type="scientific">Wolbachia endosymbiont of Sergentomyia squamirostris</name>
    <dbReference type="NCBI Taxonomy" id="3113640"/>
    <lineage>
        <taxon>Bacteria</taxon>
        <taxon>Pseudomonadati</taxon>
        <taxon>Pseudomonadota</taxon>
        <taxon>Alphaproteobacteria</taxon>
        <taxon>Rickettsiales</taxon>
        <taxon>Anaplasmataceae</taxon>
        <taxon>Wolbachieae</taxon>
        <taxon>Wolbachia</taxon>
    </lineage>
</organism>
<reference evidence="1" key="1">
    <citation type="submission" date="2024-01" db="EMBL/GenBank/DDBJ databases">
        <title>Sequencing the genomes of a sandfly, Sergentomyia squamirostris, and its two endosymbionts.</title>
        <authorList>
            <person name="Itokawa K."/>
            <person name="Sanjoba C."/>
        </authorList>
    </citation>
    <scope>NUCLEOTIDE SEQUENCE</scope>
    <source>
        <strain evidence="1">WSSQ</strain>
    </source>
</reference>
<name>A0AAT9GBW2_9RICK</name>
<gene>
    <name evidence="1" type="ORF">DMENIID0003_03260</name>
</gene>
<dbReference type="EMBL" id="AP029172">
    <property type="protein sequence ID" value="BFD47252.1"/>
    <property type="molecule type" value="Genomic_DNA"/>
</dbReference>
<dbReference type="AlphaFoldDB" id="A0AAT9GBW2"/>
<sequence length="72" mass="8212">MLKHNYSDKINNRYSYTNKFSYSDEGVDETIKDKITTEDQVVTDDVEEPDAGNDGYSEGMAFSYHGYGNDLI</sequence>
<accession>A0AAT9GBW2</accession>